<organism evidence="1 2">
    <name type="scientific">Avena sativa</name>
    <name type="common">Oat</name>
    <dbReference type="NCBI Taxonomy" id="4498"/>
    <lineage>
        <taxon>Eukaryota</taxon>
        <taxon>Viridiplantae</taxon>
        <taxon>Streptophyta</taxon>
        <taxon>Embryophyta</taxon>
        <taxon>Tracheophyta</taxon>
        <taxon>Spermatophyta</taxon>
        <taxon>Magnoliopsida</taxon>
        <taxon>Liliopsida</taxon>
        <taxon>Poales</taxon>
        <taxon>Poaceae</taxon>
        <taxon>BOP clade</taxon>
        <taxon>Pooideae</taxon>
        <taxon>Poodae</taxon>
        <taxon>Poeae</taxon>
        <taxon>Poeae Chloroplast Group 1 (Aveneae type)</taxon>
        <taxon>Aveninae</taxon>
        <taxon>Avena</taxon>
    </lineage>
</organism>
<reference evidence="1" key="2">
    <citation type="submission" date="2025-09" db="UniProtKB">
        <authorList>
            <consortium name="EnsemblPlants"/>
        </authorList>
    </citation>
    <scope>IDENTIFICATION</scope>
</reference>
<evidence type="ECO:0000313" key="2">
    <source>
        <dbReference type="Proteomes" id="UP001732700"/>
    </source>
</evidence>
<accession>A0ACD5WGA1</accession>
<dbReference type="EnsemblPlants" id="AVESA.00010b.r2.4AG0630890.2">
    <property type="protein sequence ID" value="AVESA.00010b.r2.4AG0630890.2.CDS"/>
    <property type="gene ID" value="AVESA.00010b.r2.4AG0630890"/>
</dbReference>
<sequence>MEDSRHGRRWEVPGGPGCGGGRDLISDLPEDLLLQVLLRLRCTAAAARTSILSRRWRGLWIRLPDLIFHGVPVRSIQAALSSLQGAVDHGVSLLDIAFASSLQLAAKVSLVDSGDPGNEQVDAGVLSLIHAAAGLSPVEFHLALPKLRLERIDFPRFHRATTIQLYAPEVRLTLPRASGGFPALETLSLFACRVDLTALVLLCPCLRVLRVSKACLEAGVNIQSESLQKLFVRTHTKFGWTDCINVEAPMLQQLTLSFHTGDELSVSVMAPALEKVSWECSYSISKMTAGLDPWSLSKVSFHAAASLGHRAIIGAEKDTCLQLTNVNVLSLEMTAIGWFQSELNFVQQIEKHLVTDFSILELLMMEYDYGKRSAGHFFGPFVLCLLGSRRIRTATRRLQILFRRSKVKDKCPVNCPCDEPKNWRSKNISLINLEEVEIIGFEWEDHEFDFLKVILRCAPMLKRMTVRGSDEATTSNDRCMKVHEVFKEYPFVECNLMRR</sequence>
<keyword evidence="2" id="KW-1185">Reference proteome</keyword>
<evidence type="ECO:0000313" key="1">
    <source>
        <dbReference type="EnsemblPlants" id="AVESA.00010b.r2.4AG0630890.2.CDS"/>
    </source>
</evidence>
<reference evidence="1" key="1">
    <citation type="submission" date="2021-05" db="EMBL/GenBank/DDBJ databases">
        <authorList>
            <person name="Scholz U."/>
            <person name="Mascher M."/>
            <person name="Fiebig A."/>
        </authorList>
    </citation>
    <scope>NUCLEOTIDE SEQUENCE [LARGE SCALE GENOMIC DNA]</scope>
</reference>
<dbReference type="Proteomes" id="UP001732700">
    <property type="component" value="Chromosome 4A"/>
</dbReference>
<proteinExistence type="predicted"/>
<protein>
    <submittedName>
        <fullName evidence="1">Uncharacterized protein</fullName>
    </submittedName>
</protein>
<name>A0ACD5WGA1_AVESA</name>